<dbReference type="EMBL" id="JASBWV010000008">
    <property type="protein sequence ID" value="KAJ9124878.1"/>
    <property type="molecule type" value="Genomic_DNA"/>
</dbReference>
<keyword evidence="2" id="KW-1185">Reference proteome</keyword>
<name>A0ACC2XMM1_9TREE</name>
<accession>A0ACC2XMM1</accession>
<dbReference type="Proteomes" id="UP001234202">
    <property type="component" value="Unassembled WGS sequence"/>
</dbReference>
<gene>
    <name evidence="1" type="ORF">QFC24_002807</name>
</gene>
<proteinExistence type="predicted"/>
<comment type="caution">
    <text evidence="1">The sequence shown here is derived from an EMBL/GenBank/DDBJ whole genome shotgun (WGS) entry which is preliminary data.</text>
</comment>
<evidence type="ECO:0000313" key="2">
    <source>
        <dbReference type="Proteomes" id="UP001234202"/>
    </source>
</evidence>
<reference evidence="1" key="1">
    <citation type="submission" date="2023-04" db="EMBL/GenBank/DDBJ databases">
        <title>Draft Genome sequencing of Naganishia species isolated from polar environments using Oxford Nanopore Technology.</title>
        <authorList>
            <person name="Leo P."/>
            <person name="Venkateswaran K."/>
        </authorList>
    </citation>
    <scope>NUCLEOTIDE SEQUENCE</scope>
    <source>
        <strain evidence="1">DBVPG 5303</strain>
    </source>
</reference>
<evidence type="ECO:0000313" key="1">
    <source>
        <dbReference type="EMBL" id="KAJ9124878.1"/>
    </source>
</evidence>
<organism evidence="1 2">
    <name type="scientific">Naganishia onofrii</name>
    <dbReference type="NCBI Taxonomy" id="1851511"/>
    <lineage>
        <taxon>Eukaryota</taxon>
        <taxon>Fungi</taxon>
        <taxon>Dikarya</taxon>
        <taxon>Basidiomycota</taxon>
        <taxon>Agaricomycotina</taxon>
        <taxon>Tremellomycetes</taxon>
        <taxon>Filobasidiales</taxon>
        <taxon>Filobasidiaceae</taxon>
        <taxon>Naganishia</taxon>
    </lineage>
</organism>
<sequence>MSRKHGGLSRKDALKSRKGAGNKQDTTRRGKGDDELPAALVIPEDGNINNAEFVSQNVIRRAKRRGIDPFGPQYDKYRLEVVYDEQNGHYKTQPYGTNAKQALCPPSPPETPATRPSRERQLPGIYEPFLRYDMEGDSDVNQEDYTTLSSKHFHLPSPKKRLDPQQLFSPLQAKKPSAASQSSLATAASSLPSSLRSPVAGPSRTVVLRSSDHTLRQSDERRAARTDTQHKLVASIGDVLPLPAMKYLTSSTSSATLDLSPSPKSSVDDFTRERQLLGLYVSARQADTVSDIRREKCNSGTGDVIVGIDGFTLEDGLSDISGSWHGATCDENLAAEHSNSPPSVKRSHLPPLVPVAPTMPGSFDTGVLSPTTPSTTESANTPLPLEGQLSGSGHSALRDDARGKRVGRWLDDDAAFPADCCSPSLRIGKWMMEDEDDATAATEHKHSSSPVGIIGKWVVDEHHGAVISLEQSQSSPFLETSHTSFSLNDVASVASGPFPHETSDQMAVMDALVFELLRALIQVVREQFQV</sequence>
<protein>
    <submittedName>
        <fullName evidence="1">Uncharacterized protein</fullName>
    </submittedName>
</protein>